<dbReference type="EMBL" id="MCZF01000259">
    <property type="protein sequence ID" value="PMM43582.1"/>
    <property type="molecule type" value="Genomic_DNA"/>
</dbReference>
<feature type="domain" description="Tyr recombinase" evidence="2">
    <location>
        <begin position="175"/>
        <end position="395"/>
    </location>
</feature>
<dbReference type="PROSITE" id="PS51898">
    <property type="entry name" value="TYR_RECOMBINASE"/>
    <property type="match status" value="1"/>
</dbReference>
<proteinExistence type="predicted"/>
<evidence type="ECO:0000313" key="4">
    <source>
        <dbReference type="Proteomes" id="UP000235533"/>
    </source>
</evidence>
<name>A0A2N7JNC0_VIBSP</name>
<dbReference type="Proteomes" id="UP000235533">
    <property type="component" value="Unassembled WGS sequence"/>
</dbReference>
<protein>
    <submittedName>
        <fullName evidence="3">Integrase</fullName>
    </submittedName>
</protein>
<dbReference type="Gene3D" id="1.10.443.10">
    <property type="entry name" value="Intergrase catalytic core"/>
    <property type="match status" value="1"/>
</dbReference>
<gene>
    <name evidence="3" type="ORF">BCT54_06275</name>
</gene>
<keyword evidence="1" id="KW-0233">DNA recombination</keyword>
<dbReference type="InterPro" id="IPR011010">
    <property type="entry name" value="DNA_brk_join_enz"/>
</dbReference>
<evidence type="ECO:0000256" key="1">
    <source>
        <dbReference type="ARBA" id="ARBA00023172"/>
    </source>
</evidence>
<dbReference type="InterPro" id="IPR002104">
    <property type="entry name" value="Integrase_catalytic"/>
</dbReference>
<dbReference type="CDD" id="cd00397">
    <property type="entry name" value="DNA_BRE_C"/>
    <property type="match status" value="1"/>
</dbReference>
<dbReference type="GO" id="GO:0015074">
    <property type="term" value="P:DNA integration"/>
    <property type="evidence" value="ECO:0007669"/>
    <property type="project" value="InterPro"/>
</dbReference>
<evidence type="ECO:0000259" key="2">
    <source>
        <dbReference type="PROSITE" id="PS51898"/>
    </source>
</evidence>
<organism evidence="3 4">
    <name type="scientific">Vibrio splendidus</name>
    <dbReference type="NCBI Taxonomy" id="29497"/>
    <lineage>
        <taxon>Bacteria</taxon>
        <taxon>Pseudomonadati</taxon>
        <taxon>Pseudomonadota</taxon>
        <taxon>Gammaproteobacteria</taxon>
        <taxon>Vibrionales</taxon>
        <taxon>Vibrionaceae</taxon>
        <taxon>Vibrio</taxon>
    </lineage>
</organism>
<dbReference type="SUPFAM" id="SSF56349">
    <property type="entry name" value="DNA breaking-rejoining enzymes"/>
    <property type="match status" value="1"/>
</dbReference>
<sequence length="424" mass="48438">MGYQVSVWRIDDNGERAVVVVDDQGMPHDQVSRYLLGKRNNRATKTVLNLGKNVCQLYRWSEELGIDIEDRIKSGQIFGITEIDSLVAYLSMNQRQLKKQNEEQGNDDCVLSFAGYVTASVLAQKIDVAKDYFKWLGNLAIEGRLVTDPYYAAIGPAIKDLNDALDARKVTGTKKARIGLTVEEQQFLLSVTHPEHSQNPFESRTRIRNHLIFKLLMLCGVRLGELLALGTINCHLLGDDPYLRFGQNLTKEVDPRSIPPEAKTLPRNIYLTAELAAEVDSYIMNERKARGRIARKAPPYVFLNTLKEPAPMTEGAIYHMCQLLREKFPKQLANLHPHRLRHSFNDNLALMFADSAGDEEFLKLQRWLNGWSNSSKEGQTYTLRSTEIRGQRCLQMLQENILKGNYHEQDYAHPEPKYDEDIDM</sequence>
<comment type="caution">
    <text evidence="3">The sequence shown here is derived from an EMBL/GenBank/DDBJ whole genome shotgun (WGS) entry which is preliminary data.</text>
</comment>
<accession>A0A2N7JNC0</accession>
<dbReference type="InterPro" id="IPR013762">
    <property type="entry name" value="Integrase-like_cat_sf"/>
</dbReference>
<evidence type="ECO:0000313" key="3">
    <source>
        <dbReference type="EMBL" id="PMM43582.1"/>
    </source>
</evidence>
<dbReference type="GO" id="GO:0006310">
    <property type="term" value="P:DNA recombination"/>
    <property type="evidence" value="ECO:0007669"/>
    <property type="project" value="UniProtKB-KW"/>
</dbReference>
<dbReference type="Pfam" id="PF00589">
    <property type="entry name" value="Phage_integrase"/>
    <property type="match status" value="1"/>
</dbReference>
<dbReference type="RefSeq" id="WP_102553095.1">
    <property type="nucleotide sequence ID" value="NZ_MCZF01000259.1"/>
</dbReference>
<dbReference type="AlphaFoldDB" id="A0A2N7JNC0"/>
<dbReference type="GO" id="GO:0003677">
    <property type="term" value="F:DNA binding"/>
    <property type="evidence" value="ECO:0007669"/>
    <property type="project" value="InterPro"/>
</dbReference>
<reference evidence="4" key="1">
    <citation type="submission" date="2016-07" db="EMBL/GenBank/DDBJ databases">
        <title>Nontailed viruses are major unrecognized killers of bacteria in the ocean.</title>
        <authorList>
            <person name="Kauffman K."/>
            <person name="Hussain F."/>
            <person name="Yang J."/>
            <person name="Arevalo P."/>
            <person name="Brown J."/>
            <person name="Cutler M."/>
            <person name="Kelly L."/>
            <person name="Polz M.F."/>
        </authorList>
    </citation>
    <scope>NUCLEOTIDE SEQUENCE [LARGE SCALE GENOMIC DNA]</scope>
    <source>
        <strain evidence="4">10N.261.48.B5</strain>
    </source>
</reference>